<keyword evidence="1" id="KW-0511">Multifunctional enzyme</keyword>
<accession>A0A6P4D148</accession>
<dbReference type="PANTHER" id="PTHR37984">
    <property type="entry name" value="PROTEIN CBG26694"/>
    <property type="match status" value="1"/>
</dbReference>
<dbReference type="InterPro" id="IPR043128">
    <property type="entry name" value="Rev_trsase/Diguanyl_cyclase"/>
</dbReference>
<dbReference type="InterPro" id="IPR050951">
    <property type="entry name" value="Retrovirus_Pol_polyprotein"/>
</dbReference>
<dbReference type="Pfam" id="PF17919">
    <property type="entry name" value="RT_RNaseH_2"/>
    <property type="match status" value="1"/>
</dbReference>
<dbReference type="OrthoDB" id="1434098at2759"/>
<dbReference type="SUPFAM" id="SSF56672">
    <property type="entry name" value="DNA/RNA polymerases"/>
    <property type="match status" value="1"/>
</dbReference>
<evidence type="ECO:0000256" key="1">
    <source>
        <dbReference type="ARBA" id="ARBA00023268"/>
    </source>
</evidence>
<dbReference type="AlphaFoldDB" id="A0A6P4D148"/>
<gene>
    <name evidence="4" type="primary">LOC107484632</name>
</gene>
<feature type="domain" description="Reverse transcriptase/retrotransposon-derived protein RNase H-like" evidence="2">
    <location>
        <begin position="13"/>
        <end position="104"/>
    </location>
</feature>
<dbReference type="Gene3D" id="3.30.70.270">
    <property type="match status" value="1"/>
</dbReference>
<dbReference type="InterPro" id="IPR041577">
    <property type="entry name" value="RT_RNaseH_2"/>
</dbReference>
<dbReference type="RefSeq" id="XP_015960668.1">
    <property type="nucleotide sequence ID" value="XM_016105182.1"/>
</dbReference>
<proteinExistence type="predicted"/>
<reference evidence="4" key="2">
    <citation type="submission" date="2025-08" db="UniProtKB">
        <authorList>
            <consortium name="RefSeq"/>
        </authorList>
    </citation>
    <scope>IDENTIFICATION</scope>
    <source>
        <tissue evidence="4">Whole plant</tissue>
    </source>
</reference>
<dbReference type="InterPro" id="IPR043502">
    <property type="entry name" value="DNA/RNA_pol_sf"/>
</dbReference>
<dbReference type="GeneID" id="107484632"/>
<dbReference type="GO" id="GO:0003824">
    <property type="term" value="F:catalytic activity"/>
    <property type="evidence" value="ECO:0007669"/>
    <property type="project" value="UniProtKB-KW"/>
</dbReference>
<dbReference type="PANTHER" id="PTHR37984:SF5">
    <property type="entry name" value="PROTEIN NYNRIN-LIKE"/>
    <property type="match status" value="1"/>
</dbReference>
<reference evidence="3" key="1">
    <citation type="journal article" date="2016" name="Nat. Genet.">
        <title>The genome sequences of Arachis duranensis and Arachis ipaensis, the diploid ancestors of cultivated peanut.</title>
        <authorList>
            <person name="Bertioli D.J."/>
            <person name="Cannon S.B."/>
            <person name="Froenicke L."/>
            <person name="Huang G."/>
            <person name="Farmer A.D."/>
            <person name="Cannon E.K."/>
            <person name="Liu X."/>
            <person name="Gao D."/>
            <person name="Clevenger J."/>
            <person name="Dash S."/>
            <person name="Ren L."/>
            <person name="Moretzsohn M.C."/>
            <person name="Shirasawa K."/>
            <person name="Huang W."/>
            <person name="Vidigal B."/>
            <person name="Abernathy B."/>
            <person name="Chu Y."/>
            <person name="Niederhuth C.E."/>
            <person name="Umale P."/>
            <person name="Araujo A.C."/>
            <person name="Kozik A."/>
            <person name="Kim K.D."/>
            <person name="Burow M.D."/>
            <person name="Varshney R.K."/>
            <person name="Wang X."/>
            <person name="Zhang X."/>
            <person name="Barkley N."/>
            <person name="Guimaraes P.M."/>
            <person name="Isobe S."/>
            <person name="Guo B."/>
            <person name="Liao B."/>
            <person name="Stalker H.T."/>
            <person name="Schmitz R.J."/>
            <person name="Scheffler B.E."/>
            <person name="Leal-Bertioli S.C."/>
            <person name="Xun X."/>
            <person name="Jackson S.A."/>
            <person name="Michelmore R."/>
            <person name="Ozias-Akins P."/>
        </authorList>
    </citation>
    <scope>NUCLEOTIDE SEQUENCE [LARGE SCALE GENOMIC DNA]</scope>
    <source>
        <strain evidence="3">cv. V14167</strain>
    </source>
</reference>
<dbReference type="KEGG" id="adu:107484632"/>
<name>A0A6P4D148_ARADU</name>
<sequence length="238" mass="27576">MTKLTRKEASFVWTSECEESFQNLKQKLTSAPVLILLEPHEPFEVYCDTSLKGLDCILMQHRNVVAYASRQLRPHEANYGTHDLELVAIVFALKIWRHHLYEVNVVADALSRKSLTISWMKIKEEELVEKFVDLKLDIGEVAGRACLNKLQISSDFKSELLKAHQNDDVLPKVLPSIKQGKQWRVSWDQDGLWRFKGRIIVPDVRNLRQDILKEAHKSGFSIHPGSTKMYHDLKAIFW</sequence>
<keyword evidence="3" id="KW-1185">Reference proteome</keyword>
<evidence type="ECO:0000259" key="2">
    <source>
        <dbReference type="Pfam" id="PF17919"/>
    </source>
</evidence>
<evidence type="ECO:0000313" key="3">
    <source>
        <dbReference type="Proteomes" id="UP000515211"/>
    </source>
</evidence>
<evidence type="ECO:0000313" key="4">
    <source>
        <dbReference type="RefSeq" id="XP_015960668.1"/>
    </source>
</evidence>
<dbReference type="Gene3D" id="1.10.340.70">
    <property type="match status" value="1"/>
</dbReference>
<organism evidence="3 4">
    <name type="scientific">Arachis duranensis</name>
    <name type="common">Wild peanut</name>
    <dbReference type="NCBI Taxonomy" id="130453"/>
    <lineage>
        <taxon>Eukaryota</taxon>
        <taxon>Viridiplantae</taxon>
        <taxon>Streptophyta</taxon>
        <taxon>Embryophyta</taxon>
        <taxon>Tracheophyta</taxon>
        <taxon>Spermatophyta</taxon>
        <taxon>Magnoliopsida</taxon>
        <taxon>eudicotyledons</taxon>
        <taxon>Gunneridae</taxon>
        <taxon>Pentapetalae</taxon>
        <taxon>rosids</taxon>
        <taxon>fabids</taxon>
        <taxon>Fabales</taxon>
        <taxon>Fabaceae</taxon>
        <taxon>Papilionoideae</taxon>
        <taxon>50 kb inversion clade</taxon>
        <taxon>dalbergioids sensu lato</taxon>
        <taxon>Dalbergieae</taxon>
        <taxon>Pterocarpus clade</taxon>
        <taxon>Arachis</taxon>
    </lineage>
</organism>
<protein>
    <submittedName>
        <fullName evidence="4">Uncharacterized protein LOC107484632</fullName>
    </submittedName>
</protein>
<dbReference type="Proteomes" id="UP000515211">
    <property type="component" value="Chromosome 4"/>
</dbReference>